<feature type="domain" description="HTH deoR-type" evidence="7">
    <location>
        <begin position="6"/>
        <end position="61"/>
    </location>
</feature>
<dbReference type="Proteomes" id="UP001422074">
    <property type="component" value="Unassembled WGS sequence"/>
</dbReference>
<evidence type="ECO:0000313" key="8">
    <source>
        <dbReference type="EMBL" id="MEN2745457.1"/>
    </source>
</evidence>
<proteinExistence type="predicted"/>
<dbReference type="Pfam" id="PF00455">
    <property type="entry name" value="DeoRC"/>
    <property type="match status" value="1"/>
</dbReference>
<evidence type="ECO:0000313" key="9">
    <source>
        <dbReference type="Proteomes" id="UP001422074"/>
    </source>
</evidence>
<dbReference type="SMART" id="SM00420">
    <property type="entry name" value="HTH_DEOR"/>
    <property type="match status" value="1"/>
</dbReference>
<dbReference type="InterPro" id="IPR014036">
    <property type="entry name" value="DeoR-like_C"/>
</dbReference>
<evidence type="ECO:0000256" key="5">
    <source>
        <dbReference type="ARBA" id="ARBA00023163"/>
    </source>
</evidence>
<evidence type="ECO:0000256" key="1">
    <source>
        <dbReference type="ARBA" id="ARBA00021390"/>
    </source>
</evidence>
<keyword evidence="2" id="KW-0678">Repressor</keyword>
<dbReference type="Gene3D" id="3.40.50.1360">
    <property type="match status" value="1"/>
</dbReference>
<keyword evidence="9" id="KW-1185">Reference proteome</keyword>
<dbReference type="SUPFAM" id="SSF46785">
    <property type="entry name" value="Winged helix' DNA-binding domain"/>
    <property type="match status" value="1"/>
</dbReference>
<comment type="caution">
    <text evidence="8">The sequence shown here is derived from an EMBL/GenBank/DDBJ whole genome shotgun (WGS) entry which is preliminary data.</text>
</comment>
<keyword evidence="4 8" id="KW-0238">DNA-binding</keyword>
<evidence type="ECO:0000256" key="6">
    <source>
        <dbReference type="ARBA" id="ARBA00024937"/>
    </source>
</evidence>
<dbReference type="EMBL" id="JBDFRB010000013">
    <property type="protein sequence ID" value="MEN2745457.1"/>
    <property type="molecule type" value="Genomic_DNA"/>
</dbReference>
<reference evidence="8 9" key="1">
    <citation type="submission" date="2024-05" db="EMBL/GenBank/DDBJ databases">
        <title>Sinomonas sp. nov., isolated from a waste landfill.</title>
        <authorList>
            <person name="Zhao Y."/>
        </authorList>
    </citation>
    <scope>NUCLEOTIDE SEQUENCE [LARGE SCALE GENOMIC DNA]</scope>
    <source>
        <strain evidence="8 9">CCTCC AB2014300</strain>
    </source>
</reference>
<protein>
    <recommendedName>
        <fullName evidence="1">Lactose phosphotransferase system repressor</fullName>
    </recommendedName>
</protein>
<evidence type="ECO:0000256" key="3">
    <source>
        <dbReference type="ARBA" id="ARBA00023015"/>
    </source>
</evidence>
<dbReference type="SMART" id="SM01134">
    <property type="entry name" value="DeoRC"/>
    <property type="match status" value="1"/>
</dbReference>
<name>A0ABU9X320_9MICC</name>
<accession>A0ABU9X320</accession>
<dbReference type="GO" id="GO:0003677">
    <property type="term" value="F:DNA binding"/>
    <property type="evidence" value="ECO:0007669"/>
    <property type="project" value="UniProtKB-KW"/>
</dbReference>
<dbReference type="Pfam" id="PF08220">
    <property type="entry name" value="HTH_DeoR"/>
    <property type="match status" value="1"/>
</dbReference>
<sequence length="259" mass="26969">MGTDLPLIRRERLRSVIDAAGSISVREAMDLLEVSEMTVRRDLALLAGDGQVELTRGGAAAVGRLAPDADFAQRVDRNVAPKRRLAQRALAEVEDDDVLFVSGGTTCLELARQLRGTRRCTVVTNSLPVVAELAADPAIQVMAVGGWAGPDNDMTGNLAERTIRGMRAGKAFIGATGIVPAGVFNANAGRAAVDIEMAANALATYVLADSSKVGQVALVKVAGLGDLAAVVSDTAPPAEARGWFADAGVPVLWPEEETA</sequence>
<dbReference type="PROSITE" id="PS51000">
    <property type="entry name" value="HTH_DEOR_2"/>
    <property type="match status" value="1"/>
</dbReference>
<dbReference type="InterPro" id="IPR050313">
    <property type="entry name" value="Carb_Metab_HTH_regulators"/>
</dbReference>
<dbReference type="RefSeq" id="WP_345885841.1">
    <property type="nucleotide sequence ID" value="NZ_JBDFRB010000013.1"/>
</dbReference>
<dbReference type="PROSITE" id="PS00894">
    <property type="entry name" value="HTH_DEOR_1"/>
    <property type="match status" value="1"/>
</dbReference>
<dbReference type="InterPro" id="IPR036388">
    <property type="entry name" value="WH-like_DNA-bd_sf"/>
</dbReference>
<evidence type="ECO:0000259" key="7">
    <source>
        <dbReference type="PROSITE" id="PS51000"/>
    </source>
</evidence>
<keyword evidence="3" id="KW-0805">Transcription regulation</keyword>
<keyword evidence="5" id="KW-0804">Transcription</keyword>
<gene>
    <name evidence="8" type="ORF">ABCQ75_13055</name>
</gene>
<dbReference type="SUPFAM" id="SSF100950">
    <property type="entry name" value="NagB/RpiA/CoA transferase-like"/>
    <property type="match status" value="1"/>
</dbReference>
<dbReference type="Gene3D" id="1.10.10.10">
    <property type="entry name" value="Winged helix-like DNA-binding domain superfamily/Winged helix DNA-binding domain"/>
    <property type="match status" value="1"/>
</dbReference>
<dbReference type="InterPro" id="IPR018356">
    <property type="entry name" value="Tscrpt_reg_HTH_DeoR_CS"/>
</dbReference>
<evidence type="ECO:0000256" key="4">
    <source>
        <dbReference type="ARBA" id="ARBA00023125"/>
    </source>
</evidence>
<dbReference type="PANTHER" id="PTHR30363:SF4">
    <property type="entry name" value="GLYCEROL-3-PHOSPHATE REGULON REPRESSOR"/>
    <property type="match status" value="1"/>
</dbReference>
<dbReference type="PRINTS" id="PR00037">
    <property type="entry name" value="HTHLACR"/>
</dbReference>
<dbReference type="PANTHER" id="PTHR30363">
    <property type="entry name" value="HTH-TYPE TRANSCRIPTIONAL REGULATOR SRLR-RELATED"/>
    <property type="match status" value="1"/>
</dbReference>
<organism evidence="8 9">
    <name type="scientific">Sinomonas halotolerans</name>
    <dbReference type="NCBI Taxonomy" id="1644133"/>
    <lineage>
        <taxon>Bacteria</taxon>
        <taxon>Bacillati</taxon>
        <taxon>Actinomycetota</taxon>
        <taxon>Actinomycetes</taxon>
        <taxon>Micrococcales</taxon>
        <taxon>Micrococcaceae</taxon>
        <taxon>Sinomonas</taxon>
    </lineage>
</organism>
<dbReference type="InterPro" id="IPR001034">
    <property type="entry name" value="DeoR_HTH"/>
</dbReference>
<dbReference type="InterPro" id="IPR036390">
    <property type="entry name" value="WH_DNA-bd_sf"/>
</dbReference>
<evidence type="ECO:0000256" key="2">
    <source>
        <dbReference type="ARBA" id="ARBA00022491"/>
    </source>
</evidence>
<comment type="function">
    <text evidence="6">Repressor of the lactose catabolism operon. Galactose-6-phosphate is the inducer.</text>
</comment>
<dbReference type="InterPro" id="IPR037171">
    <property type="entry name" value="NagB/RpiA_transferase-like"/>
</dbReference>